<accession>A0ABS8WC52</accession>
<dbReference type="EMBL" id="JAIMJA010000009">
    <property type="protein sequence ID" value="MCE2595278.1"/>
    <property type="molecule type" value="Genomic_DNA"/>
</dbReference>
<keyword evidence="2" id="KW-1185">Reference proteome</keyword>
<proteinExistence type="predicted"/>
<sequence length="90" mass="10234">MNLIELGEMTDCEYDAEHQCQQNAYPKFDRLVHCSVSQDEPVDAWQLHGIHYADEEEVAMGEAEAVGEIIYHSMILVNFCPFCGAQLKVE</sequence>
<comment type="caution">
    <text evidence="1">The sequence shown here is derived from an EMBL/GenBank/DDBJ whole genome shotgun (WGS) entry which is preliminary data.</text>
</comment>
<evidence type="ECO:0000313" key="1">
    <source>
        <dbReference type="EMBL" id="MCE2595278.1"/>
    </source>
</evidence>
<dbReference type="Proteomes" id="UP001201273">
    <property type="component" value="Unassembled WGS sequence"/>
</dbReference>
<evidence type="ECO:0000313" key="2">
    <source>
        <dbReference type="Proteomes" id="UP001201273"/>
    </source>
</evidence>
<dbReference type="RefSeq" id="WP_233052767.1">
    <property type="nucleotide sequence ID" value="NZ_JAIMJA010000009.1"/>
</dbReference>
<reference evidence="1 2" key="1">
    <citation type="journal article" date="2022" name="Environ. Microbiol. Rep.">
        <title>Eco-phylogenetic analyses reveal divergent evolution of vitamin B12 metabolism in the marine bacterial family 'Psychromonadaceae'.</title>
        <authorList>
            <person name="Jin X."/>
            <person name="Yang Y."/>
            <person name="Cao H."/>
            <person name="Gao B."/>
            <person name="Zhao Z."/>
        </authorList>
    </citation>
    <scope>NUCLEOTIDE SEQUENCE [LARGE SCALE GENOMIC DNA]</scope>
    <source>
        <strain evidence="1 2">MKS20</strain>
    </source>
</reference>
<organism evidence="1 2">
    <name type="scientific">Motilimonas cestriensis</name>
    <dbReference type="NCBI Taxonomy" id="2742685"/>
    <lineage>
        <taxon>Bacteria</taxon>
        <taxon>Pseudomonadati</taxon>
        <taxon>Pseudomonadota</taxon>
        <taxon>Gammaproteobacteria</taxon>
        <taxon>Alteromonadales</taxon>
        <taxon>Alteromonadales genera incertae sedis</taxon>
        <taxon>Motilimonas</taxon>
    </lineage>
</organism>
<name>A0ABS8WC52_9GAMM</name>
<gene>
    <name evidence="1" type="ORF">K6Y31_10670</name>
</gene>
<protein>
    <submittedName>
        <fullName evidence="1">Uncharacterized protein</fullName>
    </submittedName>
</protein>